<dbReference type="GeneID" id="86939978"/>
<reference evidence="2 3" key="1">
    <citation type="submission" date="2011-10" db="EMBL/GenBank/DDBJ databases">
        <title>The Genome Sequence of Lachnospiraceae bacterium ACC2.</title>
        <authorList>
            <consortium name="The Broad Institute Genome Sequencing Platform"/>
            <person name="Earl A."/>
            <person name="Ward D."/>
            <person name="Feldgarden M."/>
            <person name="Gevers D."/>
            <person name="Sizova M."/>
            <person name="Hazen A."/>
            <person name="Epstein S."/>
            <person name="Young S.K."/>
            <person name="Zeng Q."/>
            <person name="Gargeya S."/>
            <person name="Fitzgerald M."/>
            <person name="Haas B."/>
            <person name="Abouelleil A."/>
            <person name="Alvarado L."/>
            <person name="Arachchi H.M."/>
            <person name="Berlin A."/>
            <person name="Brown A."/>
            <person name="Chapman S.B."/>
            <person name="Chen Z."/>
            <person name="Dunbar C."/>
            <person name="Freedman E."/>
            <person name="Gearin G."/>
            <person name="Goldberg J."/>
            <person name="Griggs A."/>
            <person name="Gujja S."/>
            <person name="Heiman D."/>
            <person name="Howarth C."/>
            <person name="Larson L."/>
            <person name="Lui A."/>
            <person name="MacDonald P.J.P."/>
            <person name="Montmayeur A."/>
            <person name="Murphy C."/>
            <person name="Neiman D."/>
            <person name="Pearson M."/>
            <person name="Priest M."/>
            <person name="Roberts A."/>
            <person name="Saif S."/>
            <person name="Shea T."/>
            <person name="Shenoy N."/>
            <person name="Sisk P."/>
            <person name="Stolte C."/>
            <person name="Sykes S."/>
            <person name="Wortman J."/>
            <person name="Nusbaum C."/>
            <person name="Birren B."/>
        </authorList>
    </citation>
    <scope>NUCLEOTIDE SEQUENCE [LARGE SCALE GENOMIC DNA]</scope>
    <source>
        <strain evidence="2 3">ACC2</strain>
    </source>
</reference>
<proteinExistence type="predicted"/>
<keyword evidence="1" id="KW-1133">Transmembrane helix</keyword>
<organism evidence="2 3">
    <name type="scientific">Stomatobaculum longum</name>
    <dbReference type="NCBI Taxonomy" id="796942"/>
    <lineage>
        <taxon>Bacteria</taxon>
        <taxon>Bacillati</taxon>
        <taxon>Bacillota</taxon>
        <taxon>Clostridia</taxon>
        <taxon>Lachnospirales</taxon>
        <taxon>Lachnospiraceae</taxon>
        <taxon>Stomatobaculum</taxon>
    </lineage>
</organism>
<evidence type="ECO:0000313" key="3">
    <source>
        <dbReference type="Proteomes" id="UP000018466"/>
    </source>
</evidence>
<accession>A0AA36Y6E4</accession>
<feature type="transmembrane region" description="Helical" evidence="1">
    <location>
        <begin position="136"/>
        <end position="157"/>
    </location>
</feature>
<comment type="caution">
    <text evidence="2">The sequence shown here is derived from an EMBL/GenBank/DDBJ whole genome shotgun (WGS) entry which is preliminary data.</text>
</comment>
<dbReference type="Pfam" id="PF07456">
    <property type="entry name" value="Hpre_diP_synt_I"/>
    <property type="match status" value="1"/>
</dbReference>
<feature type="transmembrane region" description="Helical" evidence="1">
    <location>
        <begin position="68"/>
        <end position="98"/>
    </location>
</feature>
<feature type="transmembrane region" description="Helical" evidence="1">
    <location>
        <begin position="7"/>
        <end position="26"/>
    </location>
</feature>
<dbReference type="AlphaFoldDB" id="A0AA36Y6E4"/>
<keyword evidence="1" id="KW-0812">Transmembrane</keyword>
<dbReference type="InterPro" id="IPR010898">
    <property type="entry name" value="Hpre_diP_synth_I"/>
</dbReference>
<name>A0AA36Y6E4_9FIRM</name>
<keyword evidence="3" id="KW-1185">Reference proteome</keyword>
<protein>
    <recommendedName>
        <fullName evidence="4">Heptaprenyl diphosphate synthase component I</fullName>
    </recommendedName>
</protein>
<dbReference type="RefSeq" id="WP_009532016.1">
    <property type="nucleotide sequence ID" value="NZ_JH590861.1"/>
</dbReference>
<dbReference type="InterPro" id="IPR014535">
    <property type="entry name" value="Hpre_diP_synt_I"/>
</dbReference>
<dbReference type="PIRSF" id="PIRSF027391">
    <property type="entry name" value="Hpre_diP_synt_I"/>
    <property type="match status" value="1"/>
</dbReference>
<evidence type="ECO:0008006" key="4">
    <source>
        <dbReference type="Google" id="ProtNLM"/>
    </source>
</evidence>
<keyword evidence="1" id="KW-0472">Membrane</keyword>
<feature type="transmembrane region" description="Helical" evidence="1">
    <location>
        <begin position="32"/>
        <end position="56"/>
    </location>
</feature>
<feature type="transmembrane region" description="Helical" evidence="1">
    <location>
        <begin position="104"/>
        <end position="129"/>
    </location>
</feature>
<evidence type="ECO:0000313" key="2">
    <source>
        <dbReference type="EMBL" id="EHO17997.1"/>
    </source>
</evidence>
<dbReference type="EMBL" id="AGEL01000003">
    <property type="protein sequence ID" value="EHO17997.1"/>
    <property type="molecule type" value="Genomic_DNA"/>
</dbReference>
<evidence type="ECO:0000256" key="1">
    <source>
        <dbReference type="SAM" id="Phobius"/>
    </source>
</evidence>
<dbReference type="Gene3D" id="1.10.1760.20">
    <property type="match status" value="1"/>
</dbReference>
<gene>
    <name evidence="2" type="ORF">HMPREF9623_00181</name>
</gene>
<sequence length="172" mass="17731">MRRGGQAAANAAFGILLALALLLSYVEVLLPLSIGIPGVKLGLANLASLVCLYLFGIRRAALLSVLRIVLTGFLFGNMAAILYSLSGAALSLTAAALAKRSGGFSALGVSVLGAVFHNLGQLIVASLVVQNRGLFWYFPLLLLAGVIMGALIGMLTAEVLKHLPASLCGARD</sequence>
<dbReference type="Proteomes" id="UP000018466">
    <property type="component" value="Unassembled WGS sequence"/>
</dbReference>